<organism evidence="3 4">
    <name type="scientific">Helicobacter macacae MIT 99-5501</name>
    <dbReference type="NCBI Taxonomy" id="1357400"/>
    <lineage>
        <taxon>Bacteria</taxon>
        <taxon>Pseudomonadati</taxon>
        <taxon>Campylobacterota</taxon>
        <taxon>Epsilonproteobacteria</taxon>
        <taxon>Campylobacterales</taxon>
        <taxon>Helicobacteraceae</taxon>
        <taxon>Helicobacter</taxon>
    </lineage>
</organism>
<comment type="similarity">
    <text evidence="1">Belongs to the 4-hydroxybenzoyl-CoA thioesterase family.</text>
</comment>
<dbReference type="eggNOG" id="COG0824">
    <property type="taxonomic scope" value="Bacteria"/>
</dbReference>
<comment type="caution">
    <text evidence="3">The sequence shown here is derived from an EMBL/GenBank/DDBJ whole genome shotgun (WGS) entry which is preliminary data.</text>
</comment>
<protein>
    <recommendedName>
        <fullName evidence="5">Thioesterase domain-containing protein</fullName>
    </recommendedName>
</protein>
<dbReference type="RefSeq" id="WP_023927084.1">
    <property type="nucleotide sequence ID" value="NZ_KI669454.1"/>
</dbReference>
<dbReference type="HOGENOM" id="CLU_101141_3_0_7"/>
<dbReference type="CDD" id="cd00586">
    <property type="entry name" value="4HBT"/>
    <property type="match status" value="1"/>
</dbReference>
<evidence type="ECO:0000256" key="1">
    <source>
        <dbReference type="ARBA" id="ARBA00005953"/>
    </source>
</evidence>
<dbReference type="EMBL" id="AZJI01000001">
    <property type="protein sequence ID" value="ETD25069.1"/>
    <property type="molecule type" value="Genomic_DNA"/>
</dbReference>
<evidence type="ECO:0000313" key="4">
    <source>
        <dbReference type="Proteomes" id="UP000018731"/>
    </source>
</evidence>
<dbReference type="PATRIC" id="fig|1357400.3.peg.549"/>
<dbReference type="AlphaFoldDB" id="V8CCJ3"/>
<evidence type="ECO:0000256" key="2">
    <source>
        <dbReference type="ARBA" id="ARBA00022801"/>
    </source>
</evidence>
<dbReference type="STRING" id="1357400.HMPREF2086_00404"/>
<keyword evidence="4" id="KW-1185">Reference proteome</keyword>
<evidence type="ECO:0008006" key="5">
    <source>
        <dbReference type="Google" id="ProtNLM"/>
    </source>
</evidence>
<dbReference type="InterPro" id="IPR029069">
    <property type="entry name" value="HotDog_dom_sf"/>
</dbReference>
<sequence>MAHITKKYDFIAEFFDIDSMGVMWHGNYVRYMEAARCRFLDEVGFSYLKMKEAGFALPVVKLDCKYIAPIEFNKRFCIEVELLEFECFFRLGYRFVDISGARLCQAHTSQVAILLESKETCLYLPSEFRESLSAFINHAK</sequence>
<proteinExistence type="inferred from homology"/>
<accession>V8CCJ3</accession>
<reference evidence="3 4" key="1">
    <citation type="journal article" date="2014" name="Genome Announc.">
        <title>Draft genome sequences of six enterohepatic helicobacter species isolated from humans and one from rhesus macaques.</title>
        <authorList>
            <person name="Shen Z."/>
            <person name="Sheh A."/>
            <person name="Young S.K."/>
            <person name="Abouelliel A."/>
            <person name="Ward D.V."/>
            <person name="Earl A.M."/>
            <person name="Fox J.G."/>
        </authorList>
    </citation>
    <scope>NUCLEOTIDE SEQUENCE [LARGE SCALE GENOMIC DNA]</scope>
    <source>
        <strain evidence="3 4">MIT 99-5501</strain>
    </source>
</reference>
<dbReference type="PANTHER" id="PTHR31793:SF27">
    <property type="entry name" value="NOVEL THIOESTERASE SUPERFAMILY DOMAIN AND SAPOSIN A-TYPE DOMAIN CONTAINING PROTEIN (0610012H03RIK)"/>
    <property type="match status" value="1"/>
</dbReference>
<dbReference type="Proteomes" id="UP000018731">
    <property type="component" value="Unassembled WGS sequence"/>
</dbReference>
<keyword evidence="2" id="KW-0378">Hydrolase</keyword>
<dbReference type="GO" id="GO:0047617">
    <property type="term" value="F:fatty acyl-CoA hydrolase activity"/>
    <property type="evidence" value="ECO:0007669"/>
    <property type="project" value="TreeGrafter"/>
</dbReference>
<name>V8CCJ3_9HELI</name>
<dbReference type="Pfam" id="PF13279">
    <property type="entry name" value="4HBT_2"/>
    <property type="match status" value="1"/>
</dbReference>
<dbReference type="OrthoDB" id="9800856at2"/>
<dbReference type="SUPFAM" id="SSF54637">
    <property type="entry name" value="Thioesterase/thiol ester dehydrase-isomerase"/>
    <property type="match status" value="1"/>
</dbReference>
<dbReference type="InterPro" id="IPR050563">
    <property type="entry name" value="4-hydroxybenzoyl-CoA_TE"/>
</dbReference>
<evidence type="ECO:0000313" key="3">
    <source>
        <dbReference type="EMBL" id="ETD25069.1"/>
    </source>
</evidence>
<dbReference type="PANTHER" id="PTHR31793">
    <property type="entry name" value="4-HYDROXYBENZOYL-COA THIOESTERASE FAMILY MEMBER"/>
    <property type="match status" value="1"/>
</dbReference>
<dbReference type="Gene3D" id="3.10.129.10">
    <property type="entry name" value="Hotdog Thioesterase"/>
    <property type="match status" value="1"/>
</dbReference>
<gene>
    <name evidence="3" type="ORF">HMPREF2086_00404</name>
</gene>